<dbReference type="PROSITE" id="PS51762">
    <property type="entry name" value="GH16_2"/>
    <property type="match status" value="1"/>
</dbReference>
<name>A0A6N9YMP3_9ACTN</name>
<organism evidence="2 3">
    <name type="scientific">Phytoactinopolyspora alkaliphila</name>
    <dbReference type="NCBI Taxonomy" id="1783498"/>
    <lineage>
        <taxon>Bacteria</taxon>
        <taxon>Bacillati</taxon>
        <taxon>Actinomycetota</taxon>
        <taxon>Actinomycetes</taxon>
        <taxon>Jiangellales</taxon>
        <taxon>Jiangellaceae</taxon>
        <taxon>Phytoactinopolyspora</taxon>
    </lineage>
</organism>
<dbReference type="CDD" id="cd00413">
    <property type="entry name" value="Glyco_hydrolase_16"/>
    <property type="match status" value="1"/>
</dbReference>
<accession>A0A6N9YMP3</accession>
<dbReference type="Gene3D" id="2.60.120.200">
    <property type="match status" value="1"/>
</dbReference>
<evidence type="ECO:0000313" key="3">
    <source>
        <dbReference type="Proteomes" id="UP000469185"/>
    </source>
</evidence>
<dbReference type="InterPro" id="IPR000757">
    <property type="entry name" value="Beta-glucanase-like"/>
</dbReference>
<dbReference type="RefSeq" id="WP_163819011.1">
    <property type="nucleotide sequence ID" value="NZ_JAAGOB010000006.1"/>
</dbReference>
<dbReference type="Proteomes" id="UP000469185">
    <property type="component" value="Unassembled WGS sequence"/>
</dbReference>
<dbReference type="Pfam" id="PF00722">
    <property type="entry name" value="Glyco_hydro_16"/>
    <property type="match status" value="1"/>
</dbReference>
<dbReference type="InterPro" id="IPR013320">
    <property type="entry name" value="ConA-like_dom_sf"/>
</dbReference>
<keyword evidence="2" id="KW-0378">Hydrolase</keyword>
<reference evidence="2 3" key="1">
    <citation type="submission" date="2020-02" db="EMBL/GenBank/DDBJ databases">
        <authorList>
            <person name="Li X.-J."/>
            <person name="Feng X.-M."/>
        </authorList>
    </citation>
    <scope>NUCLEOTIDE SEQUENCE [LARGE SCALE GENOMIC DNA]</scope>
    <source>
        <strain evidence="2 3">CGMCC 4.7225</strain>
    </source>
</reference>
<comment type="caution">
    <text evidence="2">The sequence shown here is derived from an EMBL/GenBank/DDBJ whole genome shotgun (WGS) entry which is preliminary data.</text>
</comment>
<evidence type="ECO:0000313" key="2">
    <source>
        <dbReference type="EMBL" id="NED96242.1"/>
    </source>
</evidence>
<feature type="domain" description="GH16" evidence="1">
    <location>
        <begin position="44"/>
        <end position="256"/>
    </location>
</feature>
<dbReference type="AlphaFoldDB" id="A0A6N9YMP3"/>
<proteinExistence type="predicted"/>
<sequence length="256" mass="28558">MTRSRLDLDERFTGETLDPDVWVPYYLPHWSSRAQSAATYSVHDGELHLSIPDSQPLWCADLHDEPLRVSCIQSGCFSGPLGSTIGQQPFREGLEVREEQPTMWGYTPHFGQVEVRMRGVISQRSMFAFWMSGIEDLPERSAEICVAEVFGDAVRDSSADVGIGLHRFRDPALSEEFSADPLGLDVTEFHTYGVDWRPGSLAFLVDDEVVRRCDQAPDYPMQLMIGLFDFPAKATGGVHTSAPELVVSHVRGKPLS</sequence>
<protein>
    <submittedName>
        <fullName evidence="2">Glycoside hydrolase family 16 protein</fullName>
    </submittedName>
</protein>
<dbReference type="EMBL" id="JAAGOB010000006">
    <property type="protein sequence ID" value="NED96242.1"/>
    <property type="molecule type" value="Genomic_DNA"/>
</dbReference>
<dbReference type="SUPFAM" id="SSF49899">
    <property type="entry name" value="Concanavalin A-like lectins/glucanases"/>
    <property type="match status" value="1"/>
</dbReference>
<keyword evidence="3" id="KW-1185">Reference proteome</keyword>
<evidence type="ECO:0000259" key="1">
    <source>
        <dbReference type="PROSITE" id="PS51762"/>
    </source>
</evidence>
<dbReference type="GO" id="GO:0005975">
    <property type="term" value="P:carbohydrate metabolic process"/>
    <property type="evidence" value="ECO:0007669"/>
    <property type="project" value="InterPro"/>
</dbReference>
<dbReference type="GO" id="GO:0004553">
    <property type="term" value="F:hydrolase activity, hydrolyzing O-glycosyl compounds"/>
    <property type="evidence" value="ECO:0007669"/>
    <property type="project" value="InterPro"/>
</dbReference>
<gene>
    <name evidence="2" type="ORF">G1H11_13065</name>
</gene>